<feature type="region of interest" description="Disordered" evidence="1">
    <location>
        <begin position="1"/>
        <end position="22"/>
    </location>
</feature>
<sequence>MVDSGFLNGDGRHQTHAKPQVINPAVLLSQGFKTPPPPDRPLNPTDAINIIQSHEPRIYPAPTSSPYTDSRRQNLYMGSIGYSTRFARDSMGYGQPNWETPTIYESEPLEPLFGRTEPLQPLPEQRRPVQNFGGDMAWFLGRPRSGPVERVFRSMANGQERVMAHRFYVQREIVN</sequence>
<reference evidence="2" key="1">
    <citation type="journal article" date="2020" name="BMC Genomics">
        <title>Correction to: Identification and distribution of gene clusters required for synthesis of sphingolipid metabolism inhibitors in diverse species of the filamentous fungus Fusarium.</title>
        <authorList>
            <person name="Kim H.S."/>
            <person name="Lohmar J.M."/>
            <person name="Busman M."/>
            <person name="Brown D.W."/>
            <person name="Naumann T.A."/>
            <person name="Divon H.H."/>
            <person name="Lysoe E."/>
            <person name="Uhlig S."/>
            <person name="Proctor R.H."/>
        </authorList>
    </citation>
    <scope>NUCLEOTIDE SEQUENCE</scope>
    <source>
        <strain evidence="2">NRRL 22465</strain>
    </source>
</reference>
<reference evidence="2" key="2">
    <citation type="submission" date="2020-05" db="EMBL/GenBank/DDBJ databases">
        <authorList>
            <person name="Kim H.-S."/>
            <person name="Proctor R.H."/>
            <person name="Brown D.W."/>
        </authorList>
    </citation>
    <scope>NUCLEOTIDE SEQUENCE</scope>
    <source>
        <strain evidence="2">NRRL 22465</strain>
    </source>
</reference>
<dbReference type="EMBL" id="JABEYC010000146">
    <property type="protein sequence ID" value="KAF4981871.1"/>
    <property type="molecule type" value="Genomic_DNA"/>
</dbReference>
<proteinExistence type="predicted"/>
<dbReference type="OrthoDB" id="5100126at2759"/>
<evidence type="ECO:0000256" key="1">
    <source>
        <dbReference type="SAM" id="MobiDB-lite"/>
    </source>
</evidence>
<organism evidence="2 3">
    <name type="scientific">Fusarium zealandicum</name>
    <dbReference type="NCBI Taxonomy" id="1053134"/>
    <lineage>
        <taxon>Eukaryota</taxon>
        <taxon>Fungi</taxon>
        <taxon>Dikarya</taxon>
        <taxon>Ascomycota</taxon>
        <taxon>Pezizomycotina</taxon>
        <taxon>Sordariomycetes</taxon>
        <taxon>Hypocreomycetidae</taxon>
        <taxon>Hypocreales</taxon>
        <taxon>Nectriaceae</taxon>
        <taxon>Fusarium</taxon>
        <taxon>Fusarium staphyleae species complex</taxon>
    </lineage>
</organism>
<evidence type="ECO:0000313" key="3">
    <source>
        <dbReference type="Proteomes" id="UP000635477"/>
    </source>
</evidence>
<comment type="caution">
    <text evidence="2">The sequence shown here is derived from an EMBL/GenBank/DDBJ whole genome shotgun (WGS) entry which is preliminary data.</text>
</comment>
<accession>A0A8H4URI4</accession>
<evidence type="ECO:0000313" key="2">
    <source>
        <dbReference type="EMBL" id="KAF4981871.1"/>
    </source>
</evidence>
<name>A0A8H4URI4_9HYPO</name>
<protein>
    <submittedName>
        <fullName evidence="2">Uncharacterized protein</fullName>
    </submittedName>
</protein>
<dbReference type="Proteomes" id="UP000635477">
    <property type="component" value="Unassembled WGS sequence"/>
</dbReference>
<gene>
    <name evidence="2" type="ORF">FZEAL_2391</name>
</gene>
<dbReference type="AlphaFoldDB" id="A0A8H4URI4"/>
<keyword evidence="3" id="KW-1185">Reference proteome</keyword>